<dbReference type="KEGG" id="rgu:A4W93_06485"/>
<dbReference type="STRING" id="946333.A4W93_06485"/>
<accession>A0A1W6L5J0</accession>
<gene>
    <name evidence="1" type="ORF">A4W93_06485</name>
</gene>
<dbReference type="RefSeq" id="WP_085749851.1">
    <property type="nucleotide sequence ID" value="NZ_BSPR01000003.1"/>
</dbReference>
<name>A0A1W6L5J0_9BURK</name>
<dbReference type="Proteomes" id="UP000193427">
    <property type="component" value="Chromosome"/>
</dbReference>
<evidence type="ECO:0000313" key="2">
    <source>
        <dbReference type="Proteomes" id="UP000193427"/>
    </source>
</evidence>
<sequence>MNQQPSITLRAAYVIVLIAAVLPHGRAEAGWLGLVVGGVGLGLVPSIGPAIFVLLGIYRIGSVVRDGRALASPRTGGVARAVRWLGALLLHGGAVTAAVGWIAPPLMQWLAPERTEIGAEFFTELFLYLANGVGLLGLAMFEFGRLLAFERSARQAGPPAPNREQAR</sequence>
<protein>
    <submittedName>
        <fullName evidence="1">Uncharacterized protein</fullName>
    </submittedName>
</protein>
<dbReference type="OrthoDB" id="9996656at2"/>
<organism evidence="1 2">
    <name type="scientific">Piscinibacter gummiphilus</name>
    <dbReference type="NCBI Taxonomy" id="946333"/>
    <lineage>
        <taxon>Bacteria</taxon>
        <taxon>Pseudomonadati</taxon>
        <taxon>Pseudomonadota</taxon>
        <taxon>Betaproteobacteria</taxon>
        <taxon>Burkholderiales</taxon>
        <taxon>Sphaerotilaceae</taxon>
        <taxon>Piscinibacter</taxon>
    </lineage>
</organism>
<proteinExistence type="predicted"/>
<reference evidence="1 2" key="1">
    <citation type="submission" date="2016-04" db="EMBL/GenBank/DDBJ databases">
        <title>Complete genome sequence of natural rubber-degrading, novel Gram-negative bacterium, Rhizobacter gummiphilus strain NS21.</title>
        <authorList>
            <person name="Tabata M."/>
            <person name="Kasai D."/>
            <person name="Fukuda M."/>
        </authorList>
    </citation>
    <scope>NUCLEOTIDE SEQUENCE [LARGE SCALE GENOMIC DNA]</scope>
    <source>
        <strain evidence="1 2">NS21</strain>
    </source>
</reference>
<dbReference type="EMBL" id="CP015118">
    <property type="protein sequence ID" value="ARN19589.1"/>
    <property type="molecule type" value="Genomic_DNA"/>
</dbReference>
<dbReference type="AlphaFoldDB" id="A0A1W6L5J0"/>
<evidence type="ECO:0000313" key="1">
    <source>
        <dbReference type="EMBL" id="ARN19589.1"/>
    </source>
</evidence>
<keyword evidence="2" id="KW-1185">Reference proteome</keyword>